<feature type="compositionally biased region" description="Polar residues" evidence="1">
    <location>
        <begin position="752"/>
        <end position="761"/>
    </location>
</feature>
<accession>A0A8H7ZIR9</accession>
<feature type="compositionally biased region" description="Polar residues" evidence="1">
    <location>
        <begin position="569"/>
        <end position="582"/>
    </location>
</feature>
<feature type="compositionally biased region" description="Polar residues" evidence="1">
    <location>
        <begin position="62"/>
        <end position="91"/>
    </location>
</feature>
<dbReference type="Pfam" id="PF23305">
    <property type="entry name" value="DUF7082"/>
    <property type="match status" value="1"/>
</dbReference>
<feature type="compositionally biased region" description="Polar residues" evidence="1">
    <location>
        <begin position="924"/>
        <end position="938"/>
    </location>
</feature>
<feature type="compositionally biased region" description="Polar residues" evidence="1">
    <location>
        <begin position="164"/>
        <end position="173"/>
    </location>
</feature>
<dbReference type="AlphaFoldDB" id="A0A8H7ZIR9"/>
<dbReference type="OrthoDB" id="1751210at2759"/>
<feature type="region of interest" description="Disordered" evidence="1">
    <location>
        <begin position="466"/>
        <end position="582"/>
    </location>
</feature>
<feature type="compositionally biased region" description="Basic residues" evidence="1">
    <location>
        <begin position="908"/>
        <end position="923"/>
    </location>
</feature>
<feature type="compositionally biased region" description="Polar residues" evidence="1">
    <location>
        <begin position="466"/>
        <end position="483"/>
    </location>
</feature>
<dbReference type="InterPro" id="IPR055509">
    <property type="entry name" value="DUF7082"/>
</dbReference>
<keyword evidence="4" id="KW-1185">Reference proteome</keyword>
<feature type="domain" description="DUF7082" evidence="2">
    <location>
        <begin position="284"/>
        <end position="441"/>
    </location>
</feature>
<protein>
    <recommendedName>
        <fullName evidence="2">DUF7082 domain-containing protein</fullName>
    </recommendedName>
</protein>
<dbReference type="EMBL" id="JAEOAQ010000001">
    <property type="protein sequence ID" value="KAG5421374.1"/>
    <property type="molecule type" value="Genomic_DNA"/>
</dbReference>
<dbReference type="PANTHER" id="PTHR39463">
    <property type="entry name" value="MEDUSA"/>
    <property type="match status" value="1"/>
</dbReference>
<reference evidence="3 4" key="1">
    <citation type="submission" date="2020-12" db="EMBL/GenBank/DDBJ databases">
        <title>Effect of drift, selection, and recombination on the evolution of hybrid genomes in Candida yeast pathogens.</title>
        <authorList>
            <person name="Mixao V."/>
            <person name="Ksiezopolska E."/>
            <person name="Saus E."/>
            <person name="Boekhout T."/>
            <person name="Gacser A."/>
            <person name="Gabaldon T."/>
        </authorList>
    </citation>
    <scope>NUCLEOTIDE SEQUENCE [LARGE SCALE GENOMIC DNA]</scope>
    <source>
        <strain evidence="3 4">BP57</strain>
    </source>
</reference>
<feature type="compositionally biased region" description="Pro residues" evidence="1">
    <location>
        <begin position="504"/>
        <end position="514"/>
    </location>
</feature>
<feature type="compositionally biased region" description="Low complexity" evidence="1">
    <location>
        <begin position="730"/>
        <end position="745"/>
    </location>
</feature>
<organism evidence="3 4">
    <name type="scientific">Candida metapsilosis</name>
    <dbReference type="NCBI Taxonomy" id="273372"/>
    <lineage>
        <taxon>Eukaryota</taxon>
        <taxon>Fungi</taxon>
        <taxon>Dikarya</taxon>
        <taxon>Ascomycota</taxon>
        <taxon>Saccharomycotina</taxon>
        <taxon>Pichiomycetes</taxon>
        <taxon>Debaryomycetaceae</taxon>
        <taxon>Candida/Lodderomyces clade</taxon>
        <taxon>Candida</taxon>
    </lineage>
</organism>
<feature type="region of interest" description="Disordered" evidence="1">
    <location>
        <begin position="1"/>
        <end position="128"/>
    </location>
</feature>
<feature type="compositionally biased region" description="Polar residues" evidence="1">
    <location>
        <begin position="840"/>
        <end position="862"/>
    </location>
</feature>
<dbReference type="GeneID" id="93649093"/>
<feature type="compositionally biased region" description="Polar residues" evidence="1">
    <location>
        <begin position="672"/>
        <end position="681"/>
    </location>
</feature>
<gene>
    <name evidence="3" type="ORF">I9W82_000464</name>
</gene>
<dbReference type="GO" id="GO:0005634">
    <property type="term" value="C:nucleus"/>
    <property type="evidence" value="ECO:0007669"/>
    <property type="project" value="TreeGrafter"/>
</dbReference>
<evidence type="ECO:0000256" key="1">
    <source>
        <dbReference type="SAM" id="MobiDB-lite"/>
    </source>
</evidence>
<evidence type="ECO:0000313" key="4">
    <source>
        <dbReference type="Proteomes" id="UP000669133"/>
    </source>
</evidence>
<name>A0A8H7ZIR9_9ASCO</name>
<feature type="compositionally biased region" description="Polar residues" evidence="1">
    <location>
        <begin position="989"/>
        <end position="1000"/>
    </location>
</feature>
<feature type="compositionally biased region" description="Polar residues" evidence="1">
    <location>
        <begin position="793"/>
        <end position="815"/>
    </location>
</feature>
<feature type="compositionally biased region" description="Pro residues" evidence="1">
    <location>
        <begin position="613"/>
        <end position="623"/>
    </location>
</feature>
<feature type="compositionally biased region" description="Low complexity" evidence="1">
    <location>
        <begin position="823"/>
        <end position="835"/>
    </location>
</feature>
<evidence type="ECO:0000313" key="3">
    <source>
        <dbReference type="EMBL" id="KAG5421374.1"/>
    </source>
</evidence>
<feature type="compositionally biased region" description="Low complexity" evidence="1">
    <location>
        <begin position="1"/>
        <end position="38"/>
    </location>
</feature>
<dbReference type="Proteomes" id="UP000669133">
    <property type="component" value="Unassembled WGS sequence"/>
</dbReference>
<feature type="region of interest" description="Disordered" evidence="1">
    <location>
        <begin position="597"/>
        <end position="1005"/>
    </location>
</feature>
<evidence type="ECO:0000259" key="2">
    <source>
        <dbReference type="Pfam" id="PF23305"/>
    </source>
</evidence>
<feature type="compositionally biased region" description="Acidic residues" evidence="1">
    <location>
        <begin position="873"/>
        <end position="902"/>
    </location>
</feature>
<dbReference type="PANTHER" id="PTHR39463:SF1">
    <property type="entry name" value="MEDUSA"/>
    <property type="match status" value="1"/>
</dbReference>
<sequence length="1015" mass="110906">MGDFNFTTNANTNENNNNLYYNNTNSSNHNDDTNTGNNHYRSTSDIAANIKLGTPNGGGHFQPNSYQTTLSNSPPPQTQTYPSAAFNSTPIPQHPLMSLPPPITSAMNSQAKPPPSHSSSSSSSIGNIYHHRESPASQYNNNNNIINEHNSFTSRASPHFQMLGQDSRSNDSLQQQQQQQQQHHHQQSCSGGTDAAFDHVPQSHINGYPLSQPKPTLPLPANHHHQQPQQPPPQQQLAPSEKQTTTGSSSNDRFDSSSYHMGQPSKSNSQFVRQFSHHLNQNHSVNLKFIKNLNTMTENWSEEEIKASRRLVRFNISHGENTNNTMQVINFDALKPIDYEVTQAVVSCIYWREKNKFICTSVDIILLLEYFVHQSFGIEEKNRIRRNLQSLKPTTVSRSNKNDRDFFSLIMSMENPRPRNIEKDLKVFNWSDLGKAIAKVMSKYYIVSSPSPGSANLWCNGGHQSHNVPLSGAQETSDTSGGQDATARHGNVTTYTNSYSYHGSPPPSHKPSLPPLASVAPISGSSTPIQSQFPPSLYTEGSGTGNSSSTSNLQSVPYQEVPNGRRTDINSPLNTQFSGGAITENSNVCRQVTPTYQESKQQYHHHRYHSPPAGFPVPLPLPRLYPSSKIPLSQGTPNGSSPPPPLPPSAFNYRSSVEMRNNRHPIRGGFNGLTSTPSTFASNEESSSSSSDYSRQLNADSSRGVSSTSGHPPAADFSQSPSPGKEADGDTSSGSERCSSSNGSVDDVDSAISENSKISGENSDDSGQSNKNNGVSSSGSSSISSGSKDSTSLYSLQRDSGNSSEDSTTRPNSVPGSGKFAPLSFNNNSSMSLLGSNGGTALTASLPKNKSNLRSLTSTDHQSPIVENKVDEGGETEGDDGVKDEDESMEDDQDDIDEDSEESSPPVSKKRKRRSQRKMRKPNTAHQLQDNATSQYFDNNRDKKYSSQKSLSNGESKPHLPPISQILNAELYPSDNMKAGLSPGGTNHYYHQQSPPSVVTDNEPLIRKVQNWDDY</sequence>
<feature type="compositionally biased region" description="Low complexity" evidence="1">
    <location>
        <begin position="682"/>
        <end position="691"/>
    </location>
</feature>
<feature type="compositionally biased region" description="Polar residues" evidence="1">
    <location>
        <begin position="523"/>
        <end position="534"/>
    </location>
</feature>
<feature type="compositionally biased region" description="Low complexity" evidence="1">
    <location>
        <begin position="766"/>
        <end position="792"/>
    </location>
</feature>
<feature type="region of interest" description="Disordered" evidence="1">
    <location>
        <begin position="162"/>
        <end position="269"/>
    </location>
</feature>
<comment type="caution">
    <text evidence="3">The sequence shown here is derived from an EMBL/GenBank/DDBJ whole genome shotgun (WGS) entry which is preliminary data.</text>
</comment>
<proteinExistence type="predicted"/>
<feature type="compositionally biased region" description="Polar residues" evidence="1">
    <location>
        <begin position="692"/>
        <end position="710"/>
    </location>
</feature>
<feature type="compositionally biased region" description="Polar residues" evidence="1">
    <location>
        <begin position="630"/>
        <end position="639"/>
    </location>
</feature>
<dbReference type="RefSeq" id="XP_067550490.1">
    <property type="nucleotide sequence ID" value="XM_067693731.1"/>
</dbReference>